<name>A0A438N0R3_EXOME</name>
<reference evidence="1 2" key="1">
    <citation type="submission" date="2017-03" db="EMBL/GenBank/DDBJ databases">
        <title>Genomes of endolithic fungi from Antarctica.</title>
        <authorList>
            <person name="Coleine C."/>
            <person name="Masonjones S."/>
            <person name="Stajich J.E."/>
        </authorList>
    </citation>
    <scope>NUCLEOTIDE SEQUENCE [LARGE SCALE GENOMIC DNA]</scope>
    <source>
        <strain evidence="1 2">CCFEE 6314</strain>
    </source>
</reference>
<organism evidence="1 2">
    <name type="scientific">Exophiala mesophila</name>
    <name type="common">Black yeast-like fungus</name>
    <dbReference type="NCBI Taxonomy" id="212818"/>
    <lineage>
        <taxon>Eukaryota</taxon>
        <taxon>Fungi</taxon>
        <taxon>Dikarya</taxon>
        <taxon>Ascomycota</taxon>
        <taxon>Pezizomycotina</taxon>
        <taxon>Eurotiomycetes</taxon>
        <taxon>Chaetothyriomycetidae</taxon>
        <taxon>Chaetothyriales</taxon>
        <taxon>Herpotrichiellaceae</taxon>
        <taxon>Exophiala</taxon>
    </lineage>
</organism>
<dbReference type="OrthoDB" id="3469225at2759"/>
<protein>
    <submittedName>
        <fullName evidence="1">Uncharacterized protein</fullName>
    </submittedName>
</protein>
<dbReference type="Proteomes" id="UP000288859">
    <property type="component" value="Unassembled WGS sequence"/>
</dbReference>
<dbReference type="VEuPathDB" id="FungiDB:PV10_05402"/>
<dbReference type="AlphaFoldDB" id="A0A438N0R3"/>
<proteinExistence type="predicted"/>
<sequence>MDSPKDSLRQLSTVQKTRGKDFFQRPHFQSRLHFVNTSHPDEFKSKSTQKRIRGHVMTAEGRKRRKLPRFIALEINATSKHSPASLLSHDNHPFDFGRGTTALSKLVPRSLTFHGAHPIEPNARAQELIHFMHTEGDSLFRPFRYEWHAIALVDYSAFHLYLANAALFLFQVSNKSSIEYGDCVEAGQYFGTCLAQLARRLGDQSDNTSPGLITTILGLLCYNVSRSTSLELRSAMTPDSRVECLERVACLASYVNSNSESLQFWRNSVEAGKLIIPISHSLLSLPKRSNVLESLDKNPTELIEDILRIALLAQLAALKRYFSLIADELPALQTRYTALLDMGRTQFPKLELWAVVSMALMMNGQRKLYVKTICQLMKRMSLRDAEDAVKDAKSVIWIERISSQNSQALEAEIDEEYAR</sequence>
<evidence type="ECO:0000313" key="1">
    <source>
        <dbReference type="EMBL" id="RVX69300.1"/>
    </source>
</evidence>
<comment type="caution">
    <text evidence="1">The sequence shown here is derived from an EMBL/GenBank/DDBJ whole genome shotgun (WGS) entry which is preliminary data.</text>
</comment>
<evidence type="ECO:0000313" key="2">
    <source>
        <dbReference type="Proteomes" id="UP000288859"/>
    </source>
</evidence>
<accession>A0A438N0R3</accession>
<gene>
    <name evidence="1" type="ORF">B0A52_06893</name>
</gene>
<dbReference type="EMBL" id="NAJM01000030">
    <property type="protein sequence ID" value="RVX69300.1"/>
    <property type="molecule type" value="Genomic_DNA"/>
</dbReference>